<evidence type="ECO:0000313" key="2">
    <source>
        <dbReference type="Proteomes" id="UP000383971"/>
    </source>
</evidence>
<organism evidence="1 2">
    <name type="scientific">Pandoraea communis</name>
    <dbReference type="NCBI Taxonomy" id="2508297"/>
    <lineage>
        <taxon>Bacteria</taxon>
        <taxon>Pseudomonadati</taxon>
        <taxon>Pseudomonadota</taxon>
        <taxon>Betaproteobacteria</taxon>
        <taxon>Burkholderiales</taxon>
        <taxon>Burkholderiaceae</taxon>
        <taxon>Pandoraea</taxon>
    </lineage>
</organism>
<protein>
    <submittedName>
        <fullName evidence="1">Uncharacterized protein</fullName>
    </submittedName>
</protein>
<evidence type="ECO:0000313" key="1">
    <source>
        <dbReference type="EMBL" id="VVE06899.1"/>
    </source>
</evidence>
<keyword evidence="2" id="KW-1185">Reference proteome</keyword>
<sequence>MQPRHTMRRPSTKTKCVRTLFSGIIHAFDRITIYVDDRLSENVIKSRIGNDCNNVEVRHPIHKYHRIWATKIELFQPTPEALVELSRIVGVRNLTKISRAEIAIDWLTSNKGNATDIGRYLLEHMVVPWTRASVRIEDTTVYFNRRTSSNGKPSPKGTVFYVDRPSKLLAGRHPSACCHLEQRLADHASCSSIGLNTLDDCISFDHLRFWQSELRLRQFSSKADLGAALSIRAGLSGSAHRSRAMHFLKQHRAAPAYAPAYVLQSCVRAAPIIRRTLTRIDNKHLLATQMCT</sequence>
<gene>
    <name evidence="1" type="ORF">PCO31111_02446</name>
</gene>
<dbReference type="EMBL" id="CABPSE010000007">
    <property type="protein sequence ID" value="VVE06899.1"/>
    <property type="molecule type" value="Genomic_DNA"/>
</dbReference>
<proteinExistence type="predicted"/>
<accession>A0A5E4V698</accession>
<reference evidence="1 2" key="1">
    <citation type="submission" date="2019-08" db="EMBL/GenBank/DDBJ databases">
        <authorList>
            <person name="Peeters C."/>
        </authorList>
    </citation>
    <scope>NUCLEOTIDE SEQUENCE [LARGE SCALE GENOMIC DNA]</scope>
    <source>
        <strain evidence="1 2">LMG 31111</strain>
    </source>
</reference>
<name>A0A5E4V698_9BURK</name>
<dbReference type="AlphaFoldDB" id="A0A5E4V698"/>
<dbReference type="Proteomes" id="UP000383971">
    <property type="component" value="Unassembled WGS sequence"/>
</dbReference>